<dbReference type="InterPro" id="IPR019887">
    <property type="entry name" value="Tscrpt_reg_AsnC/Lrp_C"/>
</dbReference>
<keyword evidence="1" id="KW-0805">Transcription regulation</keyword>
<evidence type="ECO:0000313" key="5">
    <source>
        <dbReference type="EMBL" id="MBU3877412.1"/>
    </source>
</evidence>
<evidence type="ECO:0000259" key="4">
    <source>
        <dbReference type="PROSITE" id="PS50956"/>
    </source>
</evidence>
<sequence length="147" mass="16506">MDRTDFQILKILQENARTTIKQISTEVNLSAPSVTERIRRLEDSGIIIGYHAKINPSKLSRNIIAFIAVDVAPERHATFTSFCNGCPHILEHHRVIGLYNAMLLAALHDSAELEALIDSLKRYGTTNTSVILSTIFEDKPIEDTDFQ</sequence>
<dbReference type="PROSITE" id="PS50956">
    <property type="entry name" value="HTH_ASNC_2"/>
    <property type="match status" value="1"/>
</dbReference>
<dbReference type="InterPro" id="IPR011991">
    <property type="entry name" value="ArsR-like_HTH"/>
</dbReference>
<evidence type="ECO:0000256" key="2">
    <source>
        <dbReference type="ARBA" id="ARBA00023125"/>
    </source>
</evidence>
<dbReference type="Proteomes" id="UP000723714">
    <property type="component" value="Unassembled WGS sequence"/>
</dbReference>
<keyword evidence="2" id="KW-0238">DNA-binding</keyword>
<proteinExistence type="predicted"/>
<accession>A0ABS6D731</accession>
<feature type="domain" description="HTH asnC-type" evidence="4">
    <location>
        <begin position="1"/>
        <end position="62"/>
    </location>
</feature>
<comment type="caution">
    <text evidence="5">The sequence shown here is derived from an EMBL/GenBank/DDBJ whole genome shotgun (WGS) entry which is preliminary data.</text>
</comment>
<dbReference type="InterPro" id="IPR019885">
    <property type="entry name" value="Tscrpt_reg_HTH_AsnC-type_CS"/>
</dbReference>
<protein>
    <submittedName>
        <fullName evidence="5">Lrp/AsnC family transcriptional regulator</fullName>
    </submittedName>
</protein>
<dbReference type="Pfam" id="PF13412">
    <property type="entry name" value="HTH_24"/>
    <property type="match status" value="1"/>
</dbReference>
<keyword evidence="6" id="KW-1185">Reference proteome</keyword>
<dbReference type="RefSeq" id="WP_216243828.1">
    <property type="nucleotide sequence ID" value="NZ_JABACJ020000018.1"/>
</dbReference>
<reference evidence="5 6" key="1">
    <citation type="submission" date="2021-06" db="EMBL/GenBank/DDBJ databases">
        <title>Faecalicatena sp. nov. isolated from porcine feces.</title>
        <authorList>
            <person name="Oh B.S."/>
            <person name="Lee J.H."/>
        </authorList>
    </citation>
    <scope>NUCLEOTIDE SEQUENCE [LARGE SCALE GENOMIC DNA]</scope>
    <source>
        <strain evidence="5 6">AGMB00832</strain>
    </source>
</reference>
<dbReference type="Pfam" id="PF01037">
    <property type="entry name" value="AsnC_trans_reg"/>
    <property type="match status" value="1"/>
</dbReference>
<organism evidence="5 6">
    <name type="scientific">Faecalicatena faecalis</name>
    <dbReference type="NCBI Taxonomy" id="2726362"/>
    <lineage>
        <taxon>Bacteria</taxon>
        <taxon>Bacillati</taxon>
        <taxon>Bacillota</taxon>
        <taxon>Clostridia</taxon>
        <taxon>Lachnospirales</taxon>
        <taxon>Lachnospiraceae</taxon>
        <taxon>Faecalicatena</taxon>
    </lineage>
</organism>
<name>A0ABS6D731_9FIRM</name>
<gene>
    <name evidence="5" type="ORF">HGO97_016535</name>
</gene>
<dbReference type="PROSITE" id="PS00519">
    <property type="entry name" value="HTH_ASNC_1"/>
    <property type="match status" value="1"/>
</dbReference>
<evidence type="ECO:0000256" key="3">
    <source>
        <dbReference type="ARBA" id="ARBA00023163"/>
    </source>
</evidence>
<keyword evidence="3" id="KW-0804">Transcription</keyword>
<evidence type="ECO:0000313" key="6">
    <source>
        <dbReference type="Proteomes" id="UP000723714"/>
    </source>
</evidence>
<dbReference type="EMBL" id="JABACJ020000018">
    <property type="protein sequence ID" value="MBU3877412.1"/>
    <property type="molecule type" value="Genomic_DNA"/>
</dbReference>
<dbReference type="InterPro" id="IPR000485">
    <property type="entry name" value="AsnC-type_HTH_dom"/>
</dbReference>
<dbReference type="PANTHER" id="PTHR30154:SF53">
    <property type="entry name" value="HTH-TYPE TRANSCRIPTIONAL REGULATOR LRPC"/>
    <property type="match status" value="1"/>
</dbReference>
<dbReference type="SMART" id="SM00344">
    <property type="entry name" value="HTH_ASNC"/>
    <property type="match status" value="1"/>
</dbReference>
<dbReference type="PANTHER" id="PTHR30154">
    <property type="entry name" value="LEUCINE-RESPONSIVE REGULATORY PROTEIN"/>
    <property type="match status" value="1"/>
</dbReference>
<dbReference type="CDD" id="cd00090">
    <property type="entry name" value="HTH_ARSR"/>
    <property type="match status" value="1"/>
</dbReference>
<evidence type="ECO:0000256" key="1">
    <source>
        <dbReference type="ARBA" id="ARBA00023015"/>
    </source>
</evidence>
<dbReference type="InterPro" id="IPR019888">
    <property type="entry name" value="Tscrpt_reg_AsnC-like"/>
</dbReference>